<comment type="caution">
    <text evidence="2">The sequence shown here is derived from an EMBL/GenBank/DDBJ whole genome shotgun (WGS) entry which is preliminary data.</text>
</comment>
<organism evidence="2 3">
    <name type="scientific">Cercospora berteroae</name>
    <dbReference type="NCBI Taxonomy" id="357750"/>
    <lineage>
        <taxon>Eukaryota</taxon>
        <taxon>Fungi</taxon>
        <taxon>Dikarya</taxon>
        <taxon>Ascomycota</taxon>
        <taxon>Pezizomycotina</taxon>
        <taxon>Dothideomycetes</taxon>
        <taxon>Dothideomycetidae</taxon>
        <taxon>Mycosphaerellales</taxon>
        <taxon>Mycosphaerellaceae</taxon>
        <taxon>Cercospora</taxon>
    </lineage>
</organism>
<feature type="compositionally biased region" description="Polar residues" evidence="1">
    <location>
        <begin position="93"/>
        <end position="105"/>
    </location>
</feature>
<evidence type="ECO:0000313" key="3">
    <source>
        <dbReference type="Proteomes" id="UP000237631"/>
    </source>
</evidence>
<sequence length="280" mass="30972">MSQEEDFRIKGAAQVADTPAQDPTESTDQPKKLVENADQAEEAEQAQDEEQEGGEVVAGETNDETSADRKLREKYHWYKCENPSQGEGIPTHYFTNTKSGESSWTEPPEPYWLYNTELGGPDPAGLQYPRGVEQPNAAQKSAETHPLRYNPKIHGDYDPNADYAKFTEQRLAEQSGATTYSGAAAATATGSADYSSLMALNARTGSAQPSHLSADRHNDFAKSGRQMNAFFDVDAAANAHEGKSLKEERKNKKLSKAEVKAFNEARKEKKQKKRLAFYKS</sequence>
<gene>
    <name evidence="2" type="ORF">CBER1_07080</name>
</gene>
<dbReference type="EMBL" id="PNEN01001773">
    <property type="protein sequence ID" value="PPJ50882.1"/>
    <property type="molecule type" value="Genomic_DNA"/>
</dbReference>
<evidence type="ECO:0000313" key="2">
    <source>
        <dbReference type="EMBL" id="PPJ50882.1"/>
    </source>
</evidence>
<evidence type="ECO:0000256" key="1">
    <source>
        <dbReference type="SAM" id="MobiDB-lite"/>
    </source>
</evidence>
<evidence type="ECO:0008006" key="4">
    <source>
        <dbReference type="Google" id="ProtNLM"/>
    </source>
</evidence>
<reference evidence="3" key="1">
    <citation type="journal article" date="2017" name="bioRxiv">
        <title>Conservation of a gene cluster reveals novel cercosporin biosynthetic mechanisms and extends production to the genus Colletotrichum.</title>
        <authorList>
            <person name="de Jonge R."/>
            <person name="Ebert M.K."/>
            <person name="Huitt-Roehl C.R."/>
            <person name="Pal P."/>
            <person name="Suttle J.C."/>
            <person name="Spanner R.E."/>
            <person name="Neubauer J.D."/>
            <person name="Jurick W.M.II."/>
            <person name="Stott K.A."/>
            <person name="Secor G.A."/>
            <person name="Thomma B.P.H.J."/>
            <person name="Van de Peer Y."/>
            <person name="Townsend C.A."/>
            <person name="Bolton M.D."/>
        </authorList>
    </citation>
    <scope>NUCLEOTIDE SEQUENCE [LARGE SCALE GENOMIC DNA]</scope>
    <source>
        <strain evidence="3">CBS538.71</strain>
    </source>
</reference>
<keyword evidence="3" id="KW-1185">Reference proteome</keyword>
<dbReference type="Proteomes" id="UP000237631">
    <property type="component" value="Unassembled WGS sequence"/>
</dbReference>
<dbReference type="OrthoDB" id="2444812at2759"/>
<dbReference type="AlphaFoldDB" id="A0A2S6BTU1"/>
<feature type="compositionally biased region" description="Acidic residues" evidence="1">
    <location>
        <begin position="38"/>
        <end position="53"/>
    </location>
</feature>
<proteinExistence type="predicted"/>
<name>A0A2S6BTU1_9PEZI</name>
<feature type="compositionally biased region" description="Basic and acidic residues" evidence="1">
    <location>
        <begin position="66"/>
        <end position="79"/>
    </location>
</feature>
<feature type="region of interest" description="Disordered" evidence="1">
    <location>
        <begin position="1"/>
        <end position="156"/>
    </location>
</feature>
<accession>A0A2S6BTU1</accession>
<protein>
    <recommendedName>
        <fullName evidence="4">WW domain-containing protein</fullName>
    </recommendedName>
</protein>